<evidence type="ECO:0000256" key="1">
    <source>
        <dbReference type="SAM" id="MobiDB-lite"/>
    </source>
</evidence>
<comment type="caution">
    <text evidence="2">The sequence shown here is derived from an EMBL/GenBank/DDBJ whole genome shotgun (WGS) entry which is preliminary data.</text>
</comment>
<dbReference type="InterPro" id="IPR058915">
    <property type="entry name" value="AcrVA2-like"/>
</dbReference>
<feature type="region of interest" description="Disordered" evidence="1">
    <location>
        <begin position="262"/>
        <end position="282"/>
    </location>
</feature>
<gene>
    <name evidence="2" type="ORF">IPJ27_05650</name>
</gene>
<dbReference type="EMBL" id="JADJMH010000002">
    <property type="protein sequence ID" value="MBK7674280.1"/>
    <property type="molecule type" value="Genomic_DNA"/>
</dbReference>
<dbReference type="AlphaFoldDB" id="A0A935PZP1"/>
<proteinExistence type="predicted"/>
<name>A0A935PZP1_9PROT</name>
<evidence type="ECO:0000313" key="2">
    <source>
        <dbReference type="EMBL" id="MBK7674280.1"/>
    </source>
</evidence>
<accession>A0A935PZP1</accession>
<dbReference type="Proteomes" id="UP000697998">
    <property type="component" value="Unassembled WGS sequence"/>
</dbReference>
<evidence type="ECO:0000313" key="3">
    <source>
        <dbReference type="Proteomes" id="UP000697998"/>
    </source>
</evidence>
<dbReference type="Pfam" id="PF26125">
    <property type="entry name" value="AcrVA2-like"/>
    <property type="match status" value="1"/>
</dbReference>
<reference evidence="2 3" key="1">
    <citation type="submission" date="2020-10" db="EMBL/GenBank/DDBJ databases">
        <title>Connecting structure to function with the recovery of over 1000 high-quality activated sludge metagenome-assembled genomes encoding full-length rRNA genes using long-read sequencing.</title>
        <authorList>
            <person name="Singleton C.M."/>
            <person name="Petriglieri F."/>
            <person name="Kristensen J.M."/>
            <person name="Kirkegaard R.H."/>
            <person name="Michaelsen T.Y."/>
            <person name="Andersen M.H."/>
            <person name="Karst S.M."/>
            <person name="Dueholm M.S."/>
            <person name="Nielsen P.H."/>
            <person name="Albertsen M."/>
        </authorList>
    </citation>
    <scope>NUCLEOTIDE SEQUENCE [LARGE SCALE GENOMIC DNA]</scope>
    <source>
        <strain evidence="2">EsbW_18-Q3-R4-48_BATAC.285</strain>
    </source>
</reference>
<protein>
    <submittedName>
        <fullName evidence="2">Uncharacterized protein</fullName>
    </submittedName>
</protein>
<organism evidence="2 3">
    <name type="scientific">Candidatus Accumulibacter proximus</name>
    <dbReference type="NCBI Taxonomy" id="2954385"/>
    <lineage>
        <taxon>Bacteria</taxon>
        <taxon>Pseudomonadati</taxon>
        <taxon>Pseudomonadota</taxon>
        <taxon>Betaproteobacteria</taxon>
        <taxon>Candidatus Accumulibacter</taxon>
    </lineage>
</organism>
<sequence length="282" mass="31453">MPYAAQYLHFGPQPDLELEAGWLVDGAYVEAGGEAGDVCFTVTAVPTDRQLSRLWFEIPEPYYRQDLVGDYRTSDLATAIDSQLSDRLNELNQRLDQPRGDITEQLATGLSERGEVMPDGLKLIDISSRMAEERLLQVHRRHPVYLAAMRLVVNALCYVTAYPDDIATVWPTSTPEALKTKASTGQGKEVMRARSRLAALGYVPVLLCGQQVEEQRQRVGASASPGAGHPVTHWRRGHWRNQAHGPGRSLRKLIWVMPMLVGQNQPDEPESGHLYRVSPEDS</sequence>